<dbReference type="OrthoDB" id="8654550at2"/>
<dbReference type="InterPro" id="IPR036388">
    <property type="entry name" value="WH-like_DNA-bd_sf"/>
</dbReference>
<dbReference type="RefSeq" id="WP_136347558.1">
    <property type="nucleotide sequence ID" value="NZ_SSOC01000002.1"/>
</dbReference>
<protein>
    <submittedName>
        <fullName evidence="7">Sigma-70 family RNA polymerase sigma factor</fullName>
    </submittedName>
</protein>
<dbReference type="PANTHER" id="PTHR43133:SF63">
    <property type="entry name" value="RNA POLYMERASE SIGMA FACTOR FECI-RELATED"/>
    <property type="match status" value="1"/>
</dbReference>
<accession>A0A4S4B6M9</accession>
<dbReference type="GO" id="GO:0016987">
    <property type="term" value="F:sigma factor activity"/>
    <property type="evidence" value="ECO:0007669"/>
    <property type="project" value="UniProtKB-KW"/>
</dbReference>
<dbReference type="SUPFAM" id="SSF88946">
    <property type="entry name" value="Sigma2 domain of RNA polymerase sigma factors"/>
    <property type="match status" value="1"/>
</dbReference>
<evidence type="ECO:0000259" key="6">
    <source>
        <dbReference type="Pfam" id="PF08281"/>
    </source>
</evidence>
<name>A0A4S4B6M9_9RHOO</name>
<keyword evidence="4" id="KW-0804">Transcription</keyword>
<evidence type="ECO:0000259" key="5">
    <source>
        <dbReference type="Pfam" id="PF04542"/>
    </source>
</evidence>
<sequence length="173" mass="19786">MPASPSPPQTPAVSVEDLYRANHDSLRAWLRRRLRDTDTVADLVHDVFTRILVKPQVLETVREPRAYLVTIARGVLNDHHRRQALERAWLDTLRELPEALVPCEETRLIALQTLHELDALLSRLPPKARGVFVLSQMEGLSYAQIAERLDIGVRSVQRYMTQSFEAVLTLMDD</sequence>
<dbReference type="EMBL" id="SSOC01000002">
    <property type="protein sequence ID" value="THF66617.1"/>
    <property type="molecule type" value="Genomic_DNA"/>
</dbReference>
<dbReference type="GO" id="GO:0006352">
    <property type="term" value="P:DNA-templated transcription initiation"/>
    <property type="evidence" value="ECO:0007669"/>
    <property type="project" value="InterPro"/>
</dbReference>
<dbReference type="Pfam" id="PF04542">
    <property type="entry name" value="Sigma70_r2"/>
    <property type="match status" value="1"/>
</dbReference>
<keyword evidence="2" id="KW-0805">Transcription regulation</keyword>
<dbReference type="NCBIfam" id="TIGR02937">
    <property type="entry name" value="sigma70-ECF"/>
    <property type="match status" value="1"/>
</dbReference>
<dbReference type="PANTHER" id="PTHR43133">
    <property type="entry name" value="RNA POLYMERASE ECF-TYPE SIGMA FACTO"/>
    <property type="match status" value="1"/>
</dbReference>
<evidence type="ECO:0000256" key="3">
    <source>
        <dbReference type="ARBA" id="ARBA00023082"/>
    </source>
</evidence>
<dbReference type="AlphaFoldDB" id="A0A4S4B6M9"/>
<dbReference type="Gene3D" id="1.10.10.10">
    <property type="entry name" value="Winged helix-like DNA-binding domain superfamily/Winged helix DNA-binding domain"/>
    <property type="match status" value="1"/>
</dbReference>
<dbReference type="InterPro" id="IPR039425">
    <property type="entry name" value="RNA_pol_sigma-70-like"/>
</dbReference>
<dbReference type="Gene3D" id="1.10.1740.10">
    <property type="match status" value="1"/>
</dbReference>
<evidence type="ECO:0000256" key="2">
    <source>
        <dbReference type="ARBA" id="ARBA00023015"/>
    </source>
</evidence>
<dbReference type="InterPro" id="IPR007627">
    <property type="entry name" value="RNA_pol_sigma70_r2"/>
</dbReference>
<dbReference type="Proteomes" id="UP000308430">
    <property type="component" value="Unassembled WGS sequence"/>
</dbReference>
<evidence type="ECO:0000313" key="7">
    <source>
        <dbReference type="EMBL" id="THF66617.1"/>
    </source>
</evidence>
<evidence type="ECO:0000313" key="8">
    <source>
        <dbReference type="Proteomes" id="UP000308430"/>
    </source>
</evidence>
<proteinExistence type="inferred from homology"/>
<organism evidence="7 8">
    <name type="scientific">Pseudothauera nasutitermitis</name>
    <dbReference type="NCBI Taxonomy" id="2565930"/>
    <lineage>
        <taxon>Bacteria</taxon>
        <taxon>Pseudomonadati</taxon>
        <taxon>Pseudomonadota</taxon>
        <taxon>Betaproteobacteria</taxon>
        <taxon>Rhodocyclales</taxon>
        <taxon>Zoogloeaceae</taxon>
        <taxon>Pseudothauera</taxon>
    </lineage>
</organism>
<keyword evidence="8" id="KW-1185">Reference proteome</keyword>
<comment type="caution">
    <text evidence="7">The sequence shown here is derived from an EMBL/GenBank/DDBJ whole genome shotgun (WGS) entry which is preliminary data.</text>
</comment>
<feature type="domain" description="RNA polymerase sigma-70 region 2" evidence="5">
    <location>
        <begin position="18"/>
        <end position="84"/>
    </location>
</feature>
<evidence type="ECO:0000256" key="4">
    <source>
        <dbReference type="ARBA" id="ARBA00023163"/>
    </source>
</evidence>
<comment type="similarity">
    <text evidence="1">Belongs to the sigma-70 factor family. ECF subfamily.</text>
</comment>
<feature type="domain" description="RNA polymerase sigma factor 70 region 4 type 2" evidence="6">
    <location>
        <begin position="115"/>
        <end position="163"/>
    </location>
</feature>
<dbReference type="SUPFAM" id="SSF88659">
    <property type="entry name" value="Sigma3 and sigma4 domains of RNA polymerase sigma factors"/>
    <property type="match status" value="1"/>
</dbReference>
<dbReference type="InterPro" id="IPR013325">
    <property type="entry name" value="RNA_pol_sigma_r2"/>
</dbReference>
<dbReference type="InterPro" id="IPR014284">
    <property type="entry name" value="RNA_pol_sigma-70_dom"/>
</dbReference>
<dbReference type="InterPro" id="IPR013324">
    <property type="entry name" value="RNA_pol_sigma_r3/r4-like"/>
</dbReference>
<keyword evidence="3" id="KW-0731">Sigma factor</keyword>
<dbReference type="GO" id="GO:0003677">
    <property type="term" value="F:DNA binding"/>
    <property type="evidence" value="ECO:0007669"/>
    <property type="project" value="InterPro"/>
</dbReference>
<gene>
    <name evidence="7" type="ORF">E6C76_07280</name>
</gene>
<dbReference type="InterPro" id="IPR013249">
    <property type="entry name" value="RNA_pol_sigma70_r4_t2"/>
</dbReference>
<dbReference type="Pfam" id="PF08281">
    <property type="entry name" value="Sigma70_r4_2"/>
    <property type="match status" value="1"/>
</dbReference>
<reference evidence="7 8" key="1">
    <citation type="submission" date="2019-04" db="EMBL/GenBank/DDBJ databases">
        <title>Azoarcus nasutitermitis sp. nov. isolated from termite nest.</title>
        <authorList>
            <person name="Lin S.-Y."/>
            <person name="Hameed A."/>
            <person name="Hsu Y.-H."/>
            <person name="Young C.-C."/>
        </authorList>
    </citation>
    <scope>NUCLEOTIDE SEQUENCE [LARGE SCALE GENOMIC DNA]</scope>
    <source>
        <strain evidence="7 8">CC-YHH838</strain>
    </source>
</reference>
<evidence type="ECO:0000256" key="1">
    <source>
        <dbReference type="ARBA" id="ARBA00010641"/>
    </source>
</evidence>